<feature type="domain" description="Pyrrolo-quinoline quinone repeat" evidence="1">
    <location>
        <begin position="86"/>
        <end position="254"/>
    </location>
</feature>
<dbReference type="AlphaFoldDB" id="A0A7Y6JZ84"/>
<dbReference type="Gene3D" id="2.130.10.10">
    <property type="entry name" value="YVTN repeat-like/Quinoprotein amine dehydrogenase"/>
    <property type="match status" value="1"/>
</dbReference>
<evidence type="ECO:0000313" key="2">
    <source>
        <dbReference type="EMBL" id="NUY01477.1"/>
    </source>
</evidence>
<reference evidence="2 3" key="1">
    <citation type="submission" date="2020-02" db="EMBL/GenBank/DDBJ databases">
        <title>Paraburkholderia simonii sp. nov. and Paraburkholderia youngii sp. nov. Brazilian and Mexican Mimosa-associated rhizobia.</title>
        <authorList>
            <person name="Mavima L."/>
            <person name="Beukes C.W."/>
            <person name="Chan W.Y."/>
            <person name="Palmer M."/>
            <person name="De Meyer S.E."/>
            <person name="James E.K."/>
            <person name="Venter S.N."/>
            <person name="Steenkamp E.T."/>
        </authorList>
    </citation>
    <scope>NUCLEOTIDE SEQUENCE [LARGE SCALE GENOMIC DNA]</scope>
    <source>
        <strain evidence="2 3">JPY169</strain>
    </source>
</reference>
<feature type="domain" description="Pyrrolo-quinoline quinone repeat" evidence="1">
    <location>
        <begin position="293"/>
        <end position="347"/>
    </location>
</feature>
<evidence type="ECO:0000259" key="1">
    <source>
        <dbReference type="Pfam" id="PF13360"/>
    </source>
</evidence>
<dbReference type="InterPro" id="IPR011047">
    <property type="entry name" value="Quinoprotein_ADH-like_sf"/>
</dbReference>
<evidence type="ECO:0000313" key="3">
    <source>
        <dbReference type="Proteomes" id="UP000594380"/>
    </source>
</evidence>
<dbReference type="PANTHER" id="PTHR34512:SF30">
    <property type="entry name" value="OUTER MEMBRANE PROTEIN ASSEMBLY FACTOR BAMB"/>
    <property type="match status" value="1"/>
</dbReference>
<dbReference type="SUPFAM" id="SSF50998">
    <property type="entry name" value="Quinoprotein alcohol dehydrogenase-like"/>
    <property type="match status" value="1"/>
</dbReference>
<accession>A0A7Y6JZ84</accession>
<name>A0A7Y6JZ84_9BURK</name>
<dbReference type="Pfam" id="PF13360">
    <property type="entry name" value="PQQ_2"/>
    <property type="match status" value="2"/>
</dbReference>
<organism evidence="2 3">
    <name type="scientific">Paraburkholderia youngii</name>
    <dbReference type="NCBI Taxonomy" id="2782701"/>
    <lineage>
        <taxon>Bacteria</taxon>
        <taxon>Pseudomonadati</taxon>
        <taxon>Pseudomonadota</taxon>
        <taxon>Betaproteobacteria</taxon>
        <taxon>Burkholderiales</taxon>
        <taxon>Burkholderiaceae</taxon>
        <taxon>Paraburkholderia</taxon>
    </lineage>
</organism>
<dbReference type="EMBL" id="JAALDK010000001">
    <property type="protein sequence ID" value="NUY01477.1"/>
    <property type="molecule type" value="Genomic_DNA"/>
</dbReference>
<dbReference type="InterPro" id="IPR002372">
    <property type="entry name" value="PQQ_rpt_dom"/>
</dbReference>
<gene>
    <name evidence="2" type="ORF">G5S42_17650</name>
</gene>
<dbReference type="GeneID" id="301102160"/>
<dbReference type="SMART" id="SM00564">
    <property type="entry name" value="PQQ"/>
    <property type="match status" value="4"/>
</dbReference>
<protein>
    <submittedName>
        <fullName evidence="2">PQQ-binding-like beta-propeller repeat protein</fullName>
    </submittedName>
</protein>
<dbReference type="InterPro" id="IPR018391">
    <property type="entry name" value="PQQ_b-propeller_rpt"/>
</dbReference>
<dbReference type="InterPro" id="IPR015943">
    <property type="entry name" value="WD40/YVTN_repeat-like_dom_sf"/>
</dbReference>
<proteinExistence type="predicted"/>
<sequence length="365" mass="38670">MAHISGFLYITSGRLFLDNVDFGDTHASNDFGLVASPRPVGRSSEPYHRVYAGAADGTIYKFGPPVITELVPGVPLSDPAIFSVGEAMTGELAHADGVLYVGTGTDWTPPGQGSMFALDDDTGAVKWVRQMGGSVQFRASLAFQLGQPYRLIVGTIDAPSLQALDPQTGALIWSLDEYPLTGHTVIGETVYYADLNTNSLRARSVVDGSLVWESVNVAHDNFNRPFVAGNVVYATGFDSNVYAFDATGGEILWKVSSPIVFPGVPLLHNPSYEPKVVVFAAGQGSTGDVFMVGLDAKTGAHVWTSGSLNTGSGETVTDPIAYGWGGVVVGTQDGRLIFVDPETGALNETQLSPSGILNSPRFAWF</sequence>
<comment type="caution">
    <text evidence="2">The sequence shown here is derived from an EMBL/GenBank/DDBJ whole genome shotgun (WGS) entry which is preliminary data.</text>
</comment>
<dbReference type="Proteomes" id="UP000594380">
    <property type="component" value="Unassembled WGS sequence"/>
</dbReference>
<dbReference type="RefSeq" id="WP_176107920.1">
    <property type="nucleotide sequence ID" value="NZ_JAALDK010000001.1"/>
</dbReference>
<dbReference type="PANTHER" id="PTHR34512">
    <property type="entry name" value="CELL SURFACE PROTEIN"/>
    <property type="match status" value="1"/>
</dbReference>